<accession>A0A017SHM7</accession>
<dbReference type="HOGENOM" id="CLU_022138_4_1_1"/>
<dbReference type="Gene3D" id="3.90.226.10">
    <property type="entry name" value="2-enoyl-CoA Hydratase, Chain A, domain 1"/>
    <property type="match status" value="1"/>
</dbReference>
<dbReference type="OrthoDB" id="10253869at2759"/>
<evidence type="ECO:0000256" key="3">
    <source>
        <dbReference type="ARBA" id="ARBA00012910"/>
    </source>
</evidence>
<comment type="catalytic activity">
    <reaction evidence="6">
        <text>(3S)-3-hydroxy-3-methylglutaryl-CoA = acetoacetate + acetyl-CoA</text>
        <dbReference type="Rhea" id="RHEA:24404"/>
        <dbReference type="ChEBI" id="CHEBI:13705"/>
        <dbReference type="ChEBI" id="CHEBI:43074"/>
        <dbReference type="ChEBI" id="CHEBI:57288"/>
        <dbReference type="EC" id="4.1.3.4"/>
    </reaction>
</comment>
<comment type="pathway">
    <text evidence="1">Metabolic intermediate metabolism; (S)-3-hydroxy-3-methylglutaryl-CoA degradation; acetoacetate from (S)-3-hydroxy-3-methylglutaryl-CoA: step 1/1.</text>
</comment>
<evidence type="ECO:0000256" key="6">
    <source>
        <dbReference type="ARBA" id="ARBA00049877"/>
    </source>
</evidence>
<dbReference type="Gene3D" id="3.20.20.70">
    <property type="entry name" value="Aldolase class I"/>
    <property type="match status" value="1"/>
</dbReference>
<keyword evidence="4" id="KW-0479">Metal-binding</keyword>
<dbReference type="PANTHER" id="PTHR42738">
    <property type="entry name" value="HYDROXYMETHYLGLUTARYL-COA LYASE"/>
    <property type="match status" value="1"/>
</dbReference>
<dbReference type="PANTHER" id="PTHR42738:SF17">
    <property type="entry name" value="HYDROXYMETHYLGLUTARYL-COA LYASE"/>
    <property type="match status" value="1"/>
</dbReference>
<sequence length="604" mass="64332">MTVQSTPSAVRIVEVGPRDGLQNIRDEVPTATKLELIRRLKGTGLNIIELTSVVSPRAIPQLADCHAVLGDPGVQTLLKNGSPRLPVLVPNIKGLEIAVQHGAKEVAVFISATEGFSKVNINCTVEQGIERARQVAALALESNVVARGYVSCIFADPYDGPTPEQAVLRCIKALLDAGCYEVSLGDTLGVGSPSSVRALVKYLTNNGIPLERLAGHFHDTYGQAVANVWEAYNCGMRVFDSSVGGLGGCPFAPGAKGNVASEDLVYMFHNAGVDTGVDLDKLADTGVWISKKLSKANFSRAGTALATKESIKSFNTKTTTHKNVSLQWTLISKTEGLQLYRSGVNLKIILNRPKNGNALTAAMISNLTAAINDASKDPQISRIVITANGRFFCTGMDLGKGSTPVAQGGSTSDTQFERLTGIFEAIDRSPKVTVACMNGPAFGGGVGLAFSCDIRLCTRSTVLTLSEVKLGLCPATISKYIIRECGVAFAREVMLSARPVTAAELKTRGLVSDVAERSEQLNEHLDALLTRLKIASPNASRMSKELVKLAWAHAGGEKQASGIKSLFEEMMCPNSDGAHGVKEFQAGRKIDWDAYIQGLTKSKL</sequence>
<dbReference type="GO" id="GO:0006552">
    <property type="term" value="P:L-leucine catabolic process"/>
    <property type="evidence" value="ECO:0007669"/>
    <property type="project" value="TreeGrafter"/>
</dbReference>
<dbReference type="EC" id="4.1.3.4" evidence="3"/>
<evidence type="ECO:0000259" key="7">
    <source>
        <dbReference type="PROSITE" id="PS50991"/>
    </source>
</evidence>
<dbReference type="Proteomes" id="UP000019804">
    <property type="component" value="Unassembled WGS sequence"/>
</dbReference>
<dbReference type="InterPro" id="IPR013785">
    <property type="entry name" value="Aldolase_TIM"/>
</dbReference>
<dbReference type="InterPro" id="IPR043594">
    <property type="entry name" value="HMGL"/>
</dbReference>
<evidence type="ECO:0000313" key="9">
    <source>
        <dbReference type="Proteomes" id="UP000019804"/>
    </source>
</evidence>
<dbReference type="EMBL" id="KK088420">
    <property type="protein sequence ID" value="EYE95810.1"/>
    <property type="molecule type" value="Genomic_DNA"/>
</dbReference>
<comment type="similarity">
    <text evidence="2">Belongs to the HMG-CoA lyase family.</text>
</comment>
<dbReference type="Pfam" id="PF00378">
    <property type="entry name" value="ECH_1"/>
    <property type="match status" value="1"/>
</dbReference>
<keyword evidence="9" id="KW-1185">Reference proteome</keyword>
<dbReference type="AlphaFoldDB" id="A0A017SHM7"/>
<evidence type="ECO:0000256" key="5">
    <source>
        <dbReference type="ARBA" id="ARBA00023239"/>
    </source>
</evidence>
<evidence type="ECO:0000313" key="8">
    <source>
        <dbReference type="EMBL" id="EYE95810.1"/>
    </source>
</evidence>
<organism evidence="8 9">
    <name type="scientific">Aspergillus ruber (strain CBS 135680)</name>
    <dbReference type="NCBI Taxonomy" id="1388766"/>
    <lineage>
        <taxon>Eukaryota</taxon>
        <taxon>Fungi</taxon>
        <taxon>Dikarya</taxon>
        <taxon>Ascomycota</taxon>
        <taxon>Pezizomycotina</taxon>
        <taxon>Eurotiomycetes</taxon>
        <taxon>Eurotiomycetidae</taxon>
        <taxon>Eurotiales</taxon>
        <taxon>Aspergillaceae</taxon>
        <taxon>Aspergillus</taxon>
        <taxon>Aspergillus subgen. Aspergillus</taxon>
    </lineage>
</organism>
<dbReference type="SUPFAM" id="SSF51569">
    <property type="entry name" value="Aldolase"/>
    <property type="match status" value="1"/>
</dbReference>
<evidence type="ECO:0000256" key="1">
    <source>
        <dbReference type="ARBA" id="ARBA00005143"/>
    </source>
</evidence>
<dbReference type="CDD" id="cd06558">
    <property type="entry name" value="crotonase-like"/>
    <property type="match status" value="1"/>
</dbReference>
<dbReference type="STRING" id="1388766.A0A017SHM7"/>
<dbReference type="CDD" id="cd07938">
    <property type="entry name" value="DRE_TIM_HMGL"/>
    <property type="match status" value="1"/>
</dbReference>
<evidence type="ECO:0000256" key="4">
    <source>
        <dbReference type="ARBA" id="ARBA00022723"/>
    </source>
</evidence>
<dbReference type="UniPathway" id="UPA00896">
    <property type="reaction ID" value="UER00863"/>
</dbReference>
<dbReference type="SUPFAM" id="SSF52096">
    <property type="entry name" value="ClpP/crotonase"/>
    <property type="match status" value="1"/>
</dbReference>
<feature type="domain" description="Pyruvate carboxyltransferase" evidence="7">
    <location>
        <begin position="10"/>
        <end position="283"/>
    </location>
</feature>
<dbReference type="NCBIfam" id="NF004283">
    <property type="entry name" value="PRK05692.1"/>
    <property type="match status" value="1"/>
</dbReference>
<protein>
    <recommendedName>
        <fullName evidence="3">hydroxymethylglutaryl-CoA lyase</fullName>
        <ecNumber evidence="3">4.1.3.4</ecNumber>
    </recommendedName>
</protein>
<dbReference type="Pfam" id="PF00682">
    <property type="entry name" value="HMGL-like"/>
    <property type="match status" value="1"/>
</dbReference>
<dbReference type="RefSeq" id="XP_040639498.1">
    <property type="nucleotide sequence ID" value="XM_040778898.1"/>
</dbReference>
<dbReference type="GO" id="GO:0004419">
    <property type="term" value="F:hydroxymethylglutaryl-CoA lyase activity"/>
    <property type="evidence" value="ECO:0007669"/>
    <property type="project" value="UniProtKB-EC"/>
</dbReference>
<name>A0A017SHM7_ASPRC</name>
<keyword evidence="5" id="KW-0456">Lyase</keyword>
<dbReference type="InterPro" id="IPR001753">
    <property type="entry name" value="Enoyl-CoA_hydra/iso"/>
</dbReference>
<dbReference type="FunFam" id="3.20.20.70:FF:000201">
    <property type="entry name" value="Hydroxymethylglutaryl-CoA lyase"/>
    <property type="match status" value="1"/>
</dbReference>
<dbReference type="GeneID" id="63694022"/>
<proteinExistence type="inferred from homology"/>
<dbReference type="InterPro" id="IPR029045">
    <property type="entry name" value="ClpP/crotonase-like_dom_sf"/>
</dbReference>
<dbReference type="GO" id="GO:0046872">
    <property type="term" value="F:metal ion binding"/>
    <property type="evidence" value="ECO:0007669"/>
    <property type="project" value="UniProtKB-KW"/>
</dbReference>
<dbReference type="InterPro" id="IPR000891">
    <property type="entry name" value="PYR_CT"/>
</dbReference>
<dbReference type="GO" id="GO:0046951">
    <property type="term" value="P:ketone body biosynthetic process"/>
    <property type="evidence" value="ECO:0007669"/>
    <property type="project" value="TreeGrafter"/>
</dbReference>
<dbReference type="PROSITE" id="PS50991">
    <property type="entry name" value="PYR_CT"/>
    <property type="match status" value="1"/>
</dbReference>
<evidence type="ECO:0000256" key="2">
    <source>
        <dbReference type="ARBA" id="ARBA00009405"/>
    </source>
</evidence>
<gene>
    <name evidence="8" type="ORF">EURHEDRAFT_376871</name>
</gene>
<reference evidence="9" key="1">
    <citation type="journal article" date="2014" name="Nat. Commun.">
        <title>Genomic adaptations of the halophilic Dead Sea filamentous fungus Eurotium rubrum.</title>
        <authorList>
            <person name="Kis-Papo T."/>
            <person name="Weig A.R."/>
            <person name="Riley R."/>
            <person name="Persoh D."/>
            <person name="Salamov A."/>
            <person name="Sun H."/>
            <person name="Lipzen A."/>
            <person name="Wasser S.P."/>
            <person name="Rambold G."/>
            <person name="Grigoriev I.V."/>
            <person name="Nevo E."/>
        </authorList>
    </citation>
    <scope>NUCLEOTIDE SEQUENCE [LARGE SCALE GENOMIC DNA]</scope>
    <source>
        <strain evidence="9">CBS 135680</strain>
    </source>
</reference>